<organism evidence="8 9">
    <name type="scientific">Halarcobacter anaerophilus</name>
    <dbReference type="NCBI Taxonomy" id="877500"/>
    <lineage>
        <taxon>Bacteria</taxon>
        <taxon>Pseudomonadati</taxon>
        <taxon>Campylobacterota</taxon>
        <taxon>Epsilonproteobacteria</taxon>
        <taxon>Campylobacterales</taxon>
        <taxon>Arcobacteraceae</taxon>
        <taxon>Halarcobacter</taxon>
    </lineage>
</organism>
<feature type="transmembrane region" description="Helical" evidence="7">
    <location>
        <begin position="41"/>
        <end position="64"/>
    </location>
</feature>
<gene>
    <name evidence="8" type="ORF">CRV06_09555</name>
</gene>
<keyword evidence="5 7" id="KW-1133">Transmembrane helix</keyword>
<keyword evidence="6 7" id="KW-0472">Membrane</keyword>
<dbReference type="GO" id="GO:0042970">
    <property type="term" value="F:homoserine transmembrane transporter activity"/>
    <property type="evidence" value="ECO:0007669"/>
    <property type="project" value="TreeGrafter"/>
</dbReference>
<dbReference type="AlphaFoldDB" id="A0A4Q0XYM1"/>
<comment type="caution">
    <text evidence="8">The sequence shown here is derived from an EMBL/GenBank/DDBJ whole genome shotgun (WGS) entry which is preliminary data.</text>
</comment>
<feature type="transmembrane region" description="Helical" evidence="7">
    <location>
        <begin position="145"/>
        <end position="169"/>
    </location>
</feature>
<reference evidence="8 9" key="1">
    <citation type="submission" date="2017-10" db="EMBL/GenBank/DDBJ databases">
        <title>Genomics of the genus Arcobacter.</title>
        <authorList>
            <person name="Perez-Cataluna A."/>
            <person name="Figueras M.J."/>
        </authorList>
    </citation>
    <scope>NUCLEOTIDE SEQUENCE [LARGE SCALE GENOMIC DNA]</scope>
    <source>
        <strain evidence="8 9">DSM 24636</strain>
    </source>
</reference>
<name>A0A4Q0XYM1_9BACT</name>
<feature type="transmembrane region" description="Helical" evidence="7">
    <location>
        <begin position="6"/>
        <end position="29"/>
    </location>
</feature>
<dbReference type="PANTHER" id="PTHR30086">
    <property type="entry name" value="ARGININE EXPORTER PROTEIN ARGO"/>
    <property type="match status" value="1"/>
</dbReference>
<dbReference type="STRING" id="877500.GCA_000935065_01988"/>
<evidence type="ECO:0000256" key="1">
    <source>
        <dbReference type="ARBA" id="ARBA00004651"/>
    </source>
</evidence>
<evidence type="ECO:0000256" key="5">
    <source>
        <dbReference type="ARBA" id="ARBA00022989"/>
    </source>
</evidence>
<dbReference type="RefSeq" id="WP_129082294.1">
    <property type="nucleotide sequence ID" value="NZ_CP041070.1"/>
</dbReference>
<evidence type="ECO:0000313" key="8">
    <source>
        <dbReference type="EMBL" id="RXJ62702.1"/>
    </source>
</evidence>
<dbReference type="PANTHER" id="PTHR30086:SF14">
    <property type="entry name" value="HOMOSERINE_HOMOSERINE LACTONE EFFLUX PROTEIN"/>
    <property type="match status" value="1"/>
</dbReference>
<comment type="similarity">
    <text evidence="2">Belongs to the Rht family.</text>
</comment>
<evidence type="ECO:0000256" key="7">
    <source>
        <dbReference type="SAM" id="Phobius"/>
    </source>
</evidence>
<evidence type="ECO:0000256" key="2">
    <source>
        <dbReference type="ARBA" id="ARBA00007928"/>
    </source>
</evidence>
<dbReference type="InterPro" id="IPR001123">
    <property type="entry name" value="LeuE-type"/>
</dbReference>
<sequence>MDLHIWLTYVLACAILTMTPGPSILLGVVHSLNYGTKNTIFTALGDISANFIQMLLVAIGLGAIISTSELAFQVIKWFGVITLLYMGIKMIKSKPKKIENDGRIIVNVSRKKLYIKGFLVAAGNPKAIVFFTAFFPQFIDLNQSLFLQMSIMCPTMALMDFFFVMFYAFSANKFLNKFEKNIANINKMGGGALIGASGFLALSSKNS</sequence>
<evidence type="ECO:0000256" key="3">
    <source>
        <dbReference type="ARBA" id="ARBA00022475"/>
    </source>
</evidence>
<keyword evidence="3" id="KW-1003">Cell membrane</keyword>
<feature type="transmembrane region" description="Helical" evidence="7">
    <location>
        <begin position="70"/>
        <end position="88"/>
    </location>
</feature>
<keyword evidence="4 7" id="KW-0812">Transmembrane</keyword>
<dbReference type="PIRSF" id="PIRSF006324">
    <property type="entry name" value="LeuE"/>
    <property type="match status" value="1"/>
</dbReference>
<dbReference type="EMBL" id="PDKO01000007">
    <property type="protein sequence ID" value="RXJ62702.1"/>
    <property type="molecule type" value="Genomic_DNA"/>
</dbReference>
<keyword evidence="9" id="KW-1185">Reference proteome</keyword>
<accession>A0A4Q0XYM1</accession>
<evidence type="ECO:0000256" key="4">
    <source>
        <dbReference type="ARBA" id="ARBA00022692"/>
    </source>
</evidence>
<feature type="transmembrane region" description="Helical" evidence="7">
    <location>
        <begin position="113"/>
        <end position="139"/>
    </location>
</feature>
<evidence type="ECO:0000256" key="6">
    <source>
        <dbReference type="ARBA" id="ARBA00023136"/>
    </source>
</evidence>
<dbReference type="Pfam" id="PF01810">
    <property type="entry name" value="LysE"/>
    <property type="match status" value="1"/>
</dbReference>
<evidence type="ECO:0000313" key="9">
    <source>
        <dbReference type="Proteomes" id="UP000290191"/>
    </source>
</evidence>
<comment type="subcellular location">
    <subcellularLocation>
        <location evidence="1">Cell membrane</location>
        <topology evidence="1">Multi-pass membrane protein</topology>
    </subcellularLocation>
</comment>
<dbReference type="OrthoDB" id="9804822at2"/>
<protein>
    <submittedName>
        <fullName evidence="8">Lysine transporter LysE</fullName>
    </submittedName>
</protein>
<dbReference type="GO" id="GO:0005886">
    <property type="term" value="C:plasma membrane"/>
    <property type="evidence" value="ECO:0007669"/>
    <property type="project" value="UniProtKB-SubCell"/>
</dbReference>
<proteinExistence type="inferred from homology"/>
<dbReference type="Proteomes" id="UP000290191">
    <property type="component" value="Unassembled WGS sequence"/>
</dbReference>